<dbReference type="Pfam" id="PF01966">
    <property type="entry name" value="HD"/>
    <property type="match status" value="1"/>
</dbReference>
<evidence type="ECO:0000256" key="8">
    <source>
        <dbReference type="ARBA" id="ARBA00022884"/>
    </source>
</evidence>
<protein>
    <recommendedName>
        <fullName evidence="14">HD domain-containing protein</fullName>
    </recommendedName>
</protein>
<keyword evidence="5" id="KW-0547">Nucleotide-binding</keyword>
<dbReference type="Gene3D" id="3.30.460.10">
    <property type="entry name" value="Beta Polymerase, domain 2"/>
    <property type="match status" value="1"/>
</dbReference>
<dbReference type="SUPFAM" id="SSF81891">
    <property type="entry name" value="Poly A polymerase C-terminal region-like"/>
    <property type="match status" value="1"/>
</dbReference>
<reference evidence="12 13" key="1">
    <citation type="journal article" date="2016" name="Nat. Commun.">
        <title>Thousands of microbial genomes shed light on interconnected biogeochemical processes in an aquifer system.</title>
        <authorList>
            <person name="Anantharaman K."/>
            <person name="Brown C.T."/>
            <person name="Hug L.A."/>
            <person name="Sharon I."/>
            <person name="Castelle C.J."/>
            <person name="Probst A.J."/>
            <person name="Thomas B.C."/>
            <person name="Singh A."/>
            <person name="Wilkins M.J."/>
            <person name="Karaoz U."/>
            <person name="Brodie E.L."/>
            <person name="Williams K.H."/>
            <person name="Hubbard S.S."/>
            <person name="Banfield J.F."/>
        </authorList>
    </citation>
    <scope>NUCLEOTIDE SEQUENCE [LARGE SCALE GENOMIC DNA]</scope>
</reference>
<evidence type="ECO:0000256" key="9">
    <source>
        <dbReference type="RuleBase" id="RU003953"/>
    </source>
</evidence>
<dbReference type="InterPro" id="IPR006674">
    <property type="entry name" value="HD_domain"/>
</dbReference>
<keyword evidence="1 9" id="KW-0808">Transferase</keyword>
<evidence type="ECO:0000256" key="2">
    <source>
        <dbReference type="ARBA" id="ARBA00022694"/>
    </source>
</evidence>
<dbReference type="Gene3D" id="1.10.3090.10">
    <property type="entry name" value="cca-adding enzyme, domain 2"/>
    <property type="match status" value="1"/>
</dbReference>
<dbReference type="GO" id="GO:0003723">
    <property type="term" value="F:RNA binding"/>
    <property type="evidence" value="ECO:0007669"/>
    <property type="project" value="UniProtKB-KW"/>
</dbReference>
<evidence type="ECO:0000256" key="6">
    <source>
        <dbReference type="ARBA" id="ARBA00022840"/>
    </source>
</evidence>
<dbReference type="GO" id="GO:0016779">
    <property type="term" value="F:nucleotidyltransferase activity"/>
    <property type="evidence" value="ECO:0007669"/>
    <property type="project" value="UniProtKB-KW"/>
</dbReference>
<keyword evidence="3" id="KW-0548">Nucleotidyltransferase</keyword>
<dbReference type="PANTHER" id="PTHR47545:SF1">
    <property type="entry name" value="MULTIFUNCTIONAL CCA PROTEIN"/>
    <property type="match status" value="1"/>
</dbReference>
<dbReference type="CDD" id="cd05398">
    <property type="entry name" value="NT_ClassII-CCAase"/>
    <property type="match status" value="1"/>
</dbReference>
<dbReference type="InterPro" id="IPR050124">
    <property type="entry name" value="tRNA_CCA-adding_enzyme"/>
</dbReference>
<evidence type="ECO:0000259" key="10">
    <source>
        <dbReference type="Pfam" id="PF01743"/>
    </source>
</evidence>
<evidence type="ECO:0000256" key="5">
    <source>
        <dbReference type="ARBA" id="ARBA00022741"/>
    </source>
</evidence>
<evidence type="ECO:0000313" key="12">
    <source>
        <dbReference type="EMBL" id="OGL73940.1"/>
    </source>
</evidence>
<comment type="similarity">
    <text evidence="9">Belongs to the tRNA nucleotidyltransferase/poly(A) polymerase family.</text>
</comment>
<feature type="domain" description="HD" evidence="11">
    <location>
        <begin position="320"/>
        <end position="391"/>
    </location>
</feature>
<keyword evidence="4" id="KW-0479">Metal-binding</keyword>
<dbReference type="Pfam" id="PF01743">
    <property type="entry name" value="PolyA_pol"/>
    <property type="match status" value="1"/>
</dbReference>
<dbReference type="InterPro" id="IPR043519">
    <property type="entry name" value="NT_sf"/>
</dbReference>
<evidence type="ECO:0000259" key="11">
    <source>
        <dbReference type="Pfam" id="PF01966"/>
    </source>
</evidence>
<organism evidence="12 13">
    <name type="scientific">Candidatus Uhrbacteria bacterium RIFCSPHIGHO2_02_FULL_60_10</name>
    <dbReference type="NCBI Taxonomy" id="1802392"/>
    <lineage>
        <taxon>Bacteria</taxon>
        <taxon>Candidatus Uhriibacteriota</taxon>
    </lineage>
</organism>
<dbReference type="PANTHER" id="PTHR47545">
    <property type="entry name" value="MULTIFUNCTIONAL CCA PROTEIN"/>
    <property type="match status" value="1"/>
</dbReference>
<sequence>MGHKPEQSLIDKMGEYLAADRRLSWLGPLREKFPSAEWYLVGGGVRDLLMGREGRIKDYDMVVRRASLDELTSVLEKAGRVDLVGRNFGVLKFTPDGLPAGDEAVDIAWPRTEQAGMSGGYRDFQVQADADLPIEKDLARRDFTVNAIAYDFASRRLVDPHGGLRDIEERRLRAVGDPTERFREDYSRMLRALRQACQLGFDIEPRTWEALRQLMPHLDDKRVATTPRGEIKERVVPHETVAKELVKALAHDPRRALELFERSGALFRIMPELAPLVGCEQPRNHHSEGDVWTHTKLAIDKLTGPGFAEMFPGEKPTVETVLAVLLHDVAKPQTRGADENGKINFYGHAEQGARIAQGLAEHWRLASAAGFDIDAERLGWLVNMHMVPHLLDLKTVRKTTLSKHFLEQPGLGRELLHVAYADAAATIPENGEPDLSRLSELMAVLKEMEGTFAQDKKKPAKLLSGKEVMEIAHVDEGPAVGALLEALKEAQFNHQVASVEEARQLIQELAKKK</sequence>
<feature type="domain" description="Poly A polymerase head" evidence="10">
    <location>
        <begin position="39"/>
        <end position="173"/>
    </location>
</feature>
<evidence type="ECO:0000256" key="3">
    <source>
        <dbReference type="ARBA" id="ARBA00022695"/>
    </source>
</evidence>
<keyword evidence="7" id="KW-0460">Magnesium</keyword>
<evidence type="ECO:0000256" key="1">
    <source>
        <dbReference type="ARBA" id="ARBA00022679"/>
    </source>
</evidence>
<dbReference type="GO" id="GO:0005524">
    <property type="term" value="F:ATP binding"/>
    <property type="evidence" value="ECO:0007669"/>
    <property type="project" value="UniProtKB-KW"/>
</dbReference>
<evidence type="ECO:0008006" key="14">
    <source>
        <dbReference type="Google" id="ProtNLM"/>
    </source>
</evidence>
<keyword evidence="2" id="KW-0819">tRNA processing</keyword>
<dbReference type="AlphaFoldDB" id="A0A1F7U6Q8"/>
<evidence type="ECO:0000256" key="4">
    <source>
        <dbReference type="ARBA" id="ARBA00022723"/>
    </source>
</evidence>
<comment type="caution">
    <text evidence="12">The sequence shown here is derived from an EMBL/GenBank/DDBJ whole genome shotgun (WGS) entry which is preliminary data.</text>
</comment>
<dbReference type="GO" id="GO:0008033">
    <property type="term" value="P:tRNA processing"/>
    <property type="evidence" value="ECO:0007669"/>
    <property type="project" value="UniProtKB-KW"/>
</dbReference>
<evidence type="ECO:0000256" key="7">
    <source>
        <dbReference type="ARBA" id="ARBA00022842"/>
    </source>
</evidence>
<gene>
    <name evidence="12" type="ORF">A3C96_02705</name>
</gene>
<keyword evidence="8 9" id="KW-0694">RNA-binding</keyword>
<name>A0A1F7U6Q8_9BACT</name>
<dbReference type="InterPro" id="IPR002646">
    <property type="entry name" value="PolA_pol_head_dom"/>
</dbReference>
<proteinExistence type="inferred from homology"/>
<evidence type="ECO:0000313" key="13">
    <source>
        <dbReference type="Proteomes" id="UP000177088"/>
    </source>
</evidence>
<dbReference type="Proteomes" id="UP000177088">
    <property type="component" value="Unassembled WGS sequence"/>
</dbReference>
<dbReference type="EMBL" id="MGEA01000041">
    <property type="protein sequence ID" value="OGL73940.1"/>
    <property type="molecule type" value="Genomic_DNA"/>
</dbReference>
<dbReference type="GO" id="GO:0046872">
    <property type="term" value="F:metal ion binding"/>
    <property type="evidence" value="ECO:0007669"/>
    <property type="project" value="UniProtKB-KW"/>
</dbReference>
<dbReference type="SUPFAM" id="SSF81301">
    <property type="entry name" value="Nucleotidyltransferase"/>
    <property type="match status" value="1"/>
</dbReference>
<accession>A0A1F7U6Q8</accession>
<keyword evidence="6" id="KW-0067">ATP-binding</keyword>